<feature type="region of interest" description="Disordered" evidence="1">
    <location>
        <begin position="313"/>
        <end position="354"/>
    </location>
</feature>
<dbReference type="Gene3D" id="3.80.10.10">
    <property type="entry name" value="Ribonuclease Inhibitor"/>
    <property type="match status" value="2"/>
</dbReference>
<dbReference type="EMBL" id="JARBJD010000015">
    <property type="protein sequence ID" value="KAK2961544.1"/>
    <property type="molecule type" value="Genomic_DNA"/>
</dbReference>
<dbReference type="InterPro" id="IPR001611">
    <property type="entry name" value="Leu-rich_rpt"/>
</dbReference>
<reference evidence="2 3" key="1">
    <citation type="journal article" date="2022" name="bioRxiv">
        <title>Genomics of Preaxostyla Flagellates Illuminates Evolutionary Transitions and the Path Towards Mitochondrial Loss.</title>
        <authorList>
            <person name="Novak L.V.F."/>
            <person name="Treitli S.C."/>
            <person name="Pyrih J."/>
            <person name="Halakuc P."/>
            <person name="Pipaliya S.V."/>
            <person name="Vacek V."/>
            <person name="Brzon O."/>
            <person name="Soukal P."/>
            <person name="Eme L."/>
            <person name="Dacks J.B."/>
            <person name="Karnkowska A."/>
            <person name="Elias M."/>
            <person name="Hampl V."/>
        </authorList>
    </citation>
    <scope>NUCLEOTIDE SEQUENCE [LARGE SCALE GENOMIC DNA]</scope>
    <source>
        <strain evidence="2">NAU3</strain>
        <tissue evidence="2">Gut</tissue>
    </source>
</reference>
<dbReference type="Proteomes" id="UP001281761">
    <property type="component" value="Unassembled WGS sequence"/>
</dbReference>
<evidence type="ECO:0000256" key="1">
    <source>
        <dbReference type="SAM" id="MobiDB-lite"/>
    </source>
</evidence>
<dbReference type="Pfam" id="PF13516">
    <property type="entry name" value="LRR_6"/>
    <property type="match status" value="3"/>
</dbReference>
<protein>
    <submittedName>
        <fullName evidence="2">Uncharacterized protein</fullName>
    </submittedName>
</protein>
<name>A0ABQ9YCT4_9EUKA</name>
<evidence type="ECO:0000313" key="3">
    <source>
        <dbReference type="Proteomes" id="UP001281761"/>
    </source>
</evidence>
<evidence type="ECO:0000313" key="2">
    <source>
        <dbReference type="EMBL" id="KAK2961544.1"/>
    </source>
</evidence>
<dbReference type="SUPFAM" id="SSF52047">
    <property type="entry name" value="RNI-like"/>
    <property type="match status" value="1"/>
</dbReference>
<organism evidence="2 3">
    <name type="scientific">Blattamonas nauphoetae</name>
    <dbReference type="NCBI Taxonomy" id="2049346"/>
    <lineage>
        <taxon>Eukaryota</taxon>
        <taxon>Metamonada</taxon>
        <taxon>Preaxostyla</taxon>
        <taxon>Oxymonadida</taxon>
        <taxon>Blattamonas</taxon>
    </lineage>
</organism>
<accession>A0ABQ9YCT4</accession>
<dbReference type="SMART" id="SM00367">
    <property type="entry name" value="LRR_CC"/>
    <property type="match status" value="5"/>
</dbReference>
<dbReference type="InterPro" id="IPR032675">
    <property type="entry name" value="LRR_dom_sf"/>
</dbReference>
<dbReference type="PANTHER" id="PTHR13318">
    <property type="entry name" value="PARTNER OF PAIRED, ISOFORM B-RELATED"/>
    <property type="match status" value="1"/>
</dbReference>
<sequence length="509" mass="55943">MEQFYSVLSILCRHSDDHELYLLVSSISKTAITIAKTCFTRFNFSHKMITDTIISKACVRWTHISSLNLAYTQVTNKILEILIKNMPQLESVGLAGCTLSDDISLAFRQLFISPSRLSSIDFSETQLSDIFLATVAATPVSTIKQRPLEMTLHMSNCSKITNPKKSSPFERDEKRASAFLVKDLSFSNCMDLSNRMLSFLLRNLTPTFNAVLHNLDLTNCAAITDEGCAIIATSCPNLQKLVLWGCQLISDAGISAICRRCRALTHLDVTNCRKLTDSACMFISGVVCEDPQLSKAHQHLFTLVEGVRPKATKKLSRSATAPLTPVSNDETAKGPDSSPKPKLKRAKPKVPEPIRPKILPPQFVDISHMPLLSPTSAISPMSPSKGQHDFPNPSPSPMIYEIADVKEHTMTTDYGCPCLQTLVIGKIELTNQSLSYLTTGCPLLSTLDIHSTASEIDASGLVHYIPKFAVAQHNGGSEFTLLVGGMPKITGFTRKLKRLCPNLNVKFGQ</sequence>
<proteinExistence type="predicted"/>
<feature type="compositionally biased region" description="Polar residues" evidence="1">
    <location>
        <begin position="317"/>
        <end position="329"/>
    </location>
</feature>
<comment type="caution">
    <text evidence="2">The sequence shown here is derived from an EMBL/GenBank/DDBJ whole genome shotgun (WGS) entry which is preliminary data.</text>
</comment>
<keyword evidence="3" id="KW-1185">Reference proteome</keyword>
<feature type="region of interest" description="Disordered" evidence="1">
    <location>
        <begin position="375"/>
        <end position="395"/>
    </location>
</feature>
<feature type="compositionally biased region" description="Polar residues" evidence="1">
    <location>
        <begin position="375"/>
        <end position="385"/>
    </location>
</feature>
<dbReference type="InterPro" id="IPR006553">
    <property type="entry name" value="Leu-rich_rpt_Cys-con_subtyp"/>
</dbReference>
<gene>
    <name evidence="2" type="ORF">BLNAU_3342</name>
</gene>